<dbReference type="SUPFAM" id="SSF55874">
    <property type="entry name" value="ATPase domain of HSP90 chaperone/DNA topoisomerase II/histidine kinase"/>
    <property type="match status" value="1"/>
</dbReference>
<dbReference type="Proteomes" id="UP001597168">
    <property type="component" value="Unassembled WGS sequence"/>
</dbReference>
<dbReference type="PANTHER" id="PTHR42878:SF7">
    <property type="entry name" value="SENSOR HISTIDINE KINASE GLRK"/>
    <property type="match status" value="1"/>
</dbReference>
<protein>
    <recommendedName>
        <fullName evidence="10">Sensor-like histidine kinase SenX3</fullName>
        <ecNumber evidence="3">2.7.13.3</ecNumber>
    </recommendedName>
</protein>
<feature type="transmembrane region" description="Helical" evidence="11">
    <location>
        <begin position="181"/>
        <end position="203"/>
    </location>
</feature>
<feature type="transmembrane region" description="Helical" evidence="11">
    <location>
        <begin position="27"/>
        <end position="49"/>
    </location>
</feature>
<dbReference type="Gene3D" id="3.30.565.10">
    <property type="entry name" value="Histidine kinase-like ATPase, C-terminal domain"/>
    <property type="match status" value="1"/>
</dbReference>
<dbReference type="EMBL" id="JBHTLK010000170">
    <property type="protein sequence ID" value="MFD1150609.1"/>
    <property type="molecule type" value="Genomic_DNA"/>
</dbReference>
<evidence type="ECO:0000256" key="9">
    <source>
        <dbReference type="ARBA" id="ARBA00023012"/>
    </source>
</evidence>
<evidence type="ECO:0000256" key="1">
    <source>
        <dbReference type="ARBA" id="ARBA00000085"/>
    </source>
</evidence>
<dbReference type="GO" id="GO:0016301">
    <property type="term" value="F:kinase activity"/>
    <property type="evidence" value="ECO:0007669"/>
    <property type="project" value="UniProtKB-KW"/>
</dbReference>
<evidence type="ECO:0000259" key="12">
    <source>
        <dbReference type="PROSITE" id="PS50109"/>
    </source>
</evidence>
<dbReference type="CDD" id="cd00082">
    <property type="entry name" value="HisKA"/>
    <property type="match status" value="1"/>
</dbReference>
<keyword evidence="6" id="KW-0547">Nucleotide-binding</keyword>
<dbReference type="InterPro" id="IPR003594">
    <property type="entry name" value="HATPase_dom"/>
</dbReference>
<dbReference type="InterPro" id="IPR003661">
    <property type="entry name" value="HisK_dim/P_dom"/>
</dbReference>
<dbReference type="InterPro" id="IPR005467">
    <property type="entry name" value="His_kinase_dom"/>
</dbReference>
<keyword evidence="11" id="KW-1133">Transmembrane helix</keyword>
<dbReference type="Gene3D" id="1.10.287.130">
    <property type="match status" value="1"/>
</dbReference>
<evidence type="ECO:0000256" key="7">
    <source>
        <dbReference type="ARBA" id="ARBA00022777"/>
    </source>
</evidence>
<dbReference type="InterPro" id="IPR036890">
    <property type="entry name" value="HATPase_C_sf"/>
</dbReference>
<dbReference type="SUPFAM" id="SSF47384">
    <property type="entry name" value="Homodimeric domain of signal transducing histidine kinase"/>
    <property type="match status" value="1"/>
</dbReference>
<keyword evidence="9" id="KW-0902">Two-component regulatory system</keyword>
<keyword evidence="7 13" id="KW-0418">Kinase</keyword>
<dbReference type="InterPro" id="IPR050351">
    <property type="entry name" value="BphY/WalK/GraS-like"/>
</dbReference>
<reference evidence="14" key="1">
    <citation type="journal article" date="2019" name="Int. J. Syst. Evol. Microbiol.">
        <title>The Global Catalogue of Microorganisms (GCM) 10K type strain sequencing project: providing services to taxonomists for standard genome sequencing and annotation.</title>
        <authorList>
            <consortium name="The Broad Institute Genomics Platform"/>
            <consortium name="The Broad Institute Genome Sequencing Center for Infectious Disease"/>
            <person name="Wu L."/>
            <person name="Ma J."/>
        </authorList>
    </citation>
    <scope>NUCLEOTIDE SEQUENCE [LARGE SCALE GENOMIC DNA]</scope>
    <source>
        <strain evidence="14">CCUG 60214</strain>
    </source>
</reference>
<evidence type="ECO:0000256" key="5">
    <source>
        <dbReference type="ARBA" id="ARBA00022679"/>
    </source>
</evidence>
<dbReference type="SMART" id="SM00387">
    <property type="entry name" value="HATPase_c"/>
    <property type="match status" value="1"/>
</dbReference>
<dbReference type="Pfam" id="PF00512">
    <property type="entry name" value="HisKA"/>
    <property type="match status" value="1"/>
</dbReference>
<dbReference type="SMART" id="SM00388">
    <property type="entry name" value="HisKA"/>
    <property type="match status" value="1"/>
</dbReference>
<sequence>MSGGGSTTPGGRARLSGSAARLRSLRLLLTVLFTAMNTAGLLVLAVLVLREDRDQGIDELDAELHRVTAVVSRLIRYEDSLVTADLVLDPVNRECPRFAVLPGGADREFRGHLSEKSCVDADLTVLSGLAAKAVAEGTVTGPVGDLRVRAEPLRTPEGEVIGAIVAVHDLGPTRAEHQATVWRVVGGCLVLVVALGLAGHVLAGRAIRPAAAALEQQEVLLAETAHDLRTPVAALRMLAETAMQHPDQQAELLPRTVGLAARMGGIIDGLLVRARLAAGVEQLAIQPVWLDQLVAGVVEDTPAPDTRVTVTAAPTIVRADPSLLHRAVGNLLANALRHGRRADGEAIVHITVADGRVTVADNGPGIDPEAAERAFDRFTGSGASSGLGLSIVRWVALAHGGTLRVFNADEGGAIFELSLPVSGP</sequence>
<keyword evidence="14" id="KW-1185">Reference proteome</keyword>
<dbReference type="InterPro" id="IPR036097">
    <property type="entry name" value="HisK_dim/P_sf"/>
</dbReference>
<gene>
    <name evidence="13" type="ORF">ACFQ3T_26050</name>
</gene>
<dbReference type="PROSITE" id="PS50109">
    <property type="entry name" value="HIS_KIN"/>
    <property type="match status" value="1"/>
</dbReference>
<accession>A0ABW3R0N8</accession>
<evidence type="ECO:0000256" key="6">
    <source>
        <dbReference type="ARBA" id="ARBA00022741"/>
    </source>
</evidence>
<name>A0ABW3R0N8_9PSEU</name>
<evidence type="ECO:0000313" key="13">
    <source>
        <dbReference type="EMBL" id="MFD1150609.1"/>
    </source>
</evidence>
<keyword evidence="5" id="KW-0808">Transferase</keyword>
<evidence type="ECO:0000256" key="8">
    <source>
        <dbReference type="ARBA" id="ARBA00022840"/>
    </source>
</evidence>
<keyword evidence="8" id="KW-0067">ATP-binding</keyword>
<comment type="caution">
    <text evidence="13">The sequence shown here is derived from an EMBL/GenBank/DDBJ whole genome shotgun (WGS) entry which is preliminary data.</text>
</comment>
<evidence type="ECO:0000256" key="11">
    <source>
        <dbReference type="SAM" id="Phobius"/>
    </source>
</evidence>
<dbReference type="PANTHER" id="PTHR42878">
    <property type="entry name" value="TWO-COMPONENT HISTIDINE KINASE"/>
    <property type="match status" value="1"/>
</dbReference>
<keyword evidence="4" id="KW-0597">Phosphoprotein</keyword>
<keyword evidence="11" id="KW-0812">Transmembrane</keyword>
<evidence type="ECO:0000256" key="4">
    <source>
        <dbReference type="ARBA" id="ARBA00022553"/>
    </source>
</evidence>
<evidence type="ECO:0000256" key="2">
    <source>
        <dbReference type="ARBA" id="ARBA00004236"/>
    </source>
</evidence>
<evidence type="ECO:0000256" key="10">
    <source>
        <dbReference type="ARBA" id="ARBA00039401"/>
    </source>
</evidence>
<keyword evidence="11" id="KW-0472">Membrane</keyword>
<dbReference type="CDD" id="cd00075">
    <property type="entry name" value="HATPase"/>
    <property type="match status" value="1"/>
</dbReference>
<feature type="domain" description="Histidine kinase" evidence="12">
    <location>
        <begin position="223"/>
        <end position="423"/>
    </location>
</feature>
<comment type="catalytic activity">
    <reaction evidence="1">
        <text>ATP + protein L-histidine = ADP + protein N-phospho-L-histidine.</text>
        <dbReference type="EC" id="2.7.13.3"/>
    </reaction>
</comment>
<dbReference type="InterPro" id="IPR004358">
    <property type="entry name" value="Sig_transdc_His_kin-like_C"/>
</dbReference>
<proteinExistence type="predicted"/>
<dbReference type="PRINTS" id="PR00344">
    <property type="entry name" value="BCTRLSENSOR"/>
</dbReference>
<dbReference type="Pfam" id="PF02518">
    <property type="entry name" value="HATPase_c"/>
    <property type="match status" value="1"/>
</dbReference>
<evidence type="ECO:0000313" key="14">
    <source>
        <dbReference type="Proteomes" id="UP001597168"/>
    </source>
</evidence>
<comment type="subcellular location">
    <subcellularLocation>
        <location evidence="2">Cell membrane</location>
    </subcellularLocation>
</comment>
<organism evidence="13 14">
    <name type="scientific">Saccharothrix hoggarensis</name>
    <dbReference type="NCBI Taxonomy" id="913853"/>
    <lineage>
        <taxon>Bacteria</taxon>
        <taxon>Bacillati</taxon>
        <taxon>Actinomycetota</taxon>
        <taxon>Actinomycetes</taxon>
        <taxon>Pseudonocardiales</taxon>
        <taxon>Pseudonocardiaceae</taxon>
        <taxon>Saccharothrix</taxon>
    </lineage>
</organism>
<dbReference type="RefSeq" id="WP_380726838.1">
    <property type="nucleotide sequence ID" value="NZ_JBHTLK010000170.1"/>
</dbReference>
<dbReference type="EC" id="2.7.13.3" evidence="3"/>
<evidence type="ECO:0000256" key="3">
    <source>
        <dbReference type="ARBA" id="ARBA00012438"/>
    </source>
</evidence>